<accession>A0ACC0KJQ8</accession>
<reference evidence="1 2" key="1">
    <citation type="journal article" date="2022" name="Genome Biol. Evol.">
        <title>The Spruce Budworm Genome: Reconstructing the Evolutionary History of Antifreeze Proteins.</title>
        <authorList>
            <person name="Beliveau C."/>
            <person name="Gagne P."/>
            <person name="Picq S."/>
            <person name="Vernygora O."/>
            <person name="Keeling C.I."/>
            <person name="Pinkney K."/>
            <person name="Doucet D."/>
            <person name="Wen F."/>
            <person name="Johnston J.S."/>
            <person name="Maaroufi H."/>
            <person name="Boyle B."/>
            <person name="Laroche J."/>
            <person name="Dewar K."/>
            <person name="Juretic N."/>
            <person name="Blackburn G."/>
            <person name="Nisole A."/>
            <person name="Brunet B."/>
            <person name="Brandao M."/>
            <person name="Lumley L."/>
            <person name="Duan J."/>
            <person name="Quan G."/>
            <person name="Lucarotti C.J."/>
            <person name="Roe A.D."/>
            <person name="Sperling F.A.H."/>
            <person name="Levesque R.C."/>
            <person name="Cusson M."/>
        </authorList>
    </citation>
    <scope>NUCLEOTIDE SEQUENCE [LARGE SCALE GENOMIC DNA]</scope>
    <source>
        <strain evidence="1">Glfc:IPQL:Cfum</strain>
    </source>
</reference>
<sequence>MQSLGDHDKTLNKDVSQLQVYFYDFKNNFNMTYPISTAASDITSSFNLDVTRRLIFFVPGFKSNINRKAEELMRQTFRDVPNTYLIIIDHSAYTSVTGGKAESYSRSVSYVYYIGAVLGRFLADLRAKGFPSSKIHCVGHSLGSQMLGYAGSAYLNITSEKVWRITGIDPAGPCFSNSFIEDQIRSGLAEYVEVYHCNAGGLGTTSVLADADFFLNKGNKQPDCSSGVIPVKGDSDQAKCSHKACIRMWAKTVHLPGAYLAWSCSSYKSFSEGRCAANEVTIAGYSNPGNATGVFYASTDGYGI</sequence>
<dbReference type="Proteomes" id="UP001064048">
    <property type="component" value="Chromosome 6"/>
</dbReference>
<name>A0ACC0KJQ8_CHOFU</name>
<evidence type="ECO:0000313" key="2">
    <source>
        <dbReference type="Proteomes" id="UP001064048"/>
    </source>
</evidence>
<dbReference type="EMBL" id="CM046106">
    <property type="protein sequence ID" value="KAI8436306.1"/>
    <property type="molecule type" value="Genomic_DNA"/>
</dbReference>
<proteinExistence type="predicted"/>
<keyword evidence="2" id="KW-1185">Reference proteome</keyword>
<comment type="caution">
    <text evidence="1">The sequence shown here is derived from an EMBL/GenBank/DDBJ whole genome shotgun (WGS) entry which is preliminary data.</text>
</comment>
<evidence type="ECO:0000313" key="1">
    <source>
        <dbReference type="EMBL" id="KAI8436306.1"/>
    </source>
</evidence>
<protein>
    <submittedName>
        <fullName evidence="1">Uncharacterized protein</fullName>
    </submittedName>
</protein>
<gene>
    <name evidence="1" type="ORF">MSG28_004345</name>
</gene>
<organism evidence="1 2">
    <name type="scientific">Choristoneura fumiferana</name>
    <name type="common">Spruce budworm moth</name>
    <name type="synonym">Archips fumiferana</name>
    <dbReference type="NCBI Taxonomy" id="7141"/>
    <lineage>
        <taxon>Eukaryota</taxon>
        <taxon>Metazoa</taxon>
        <taxon>Ecdysozoa</taxon>
        <taxon>Arthropoda</taxon>
        <taxon>Hexapoda</taxon>
        <taxon>Insecta</taxon>
        <taxon>Pterygota</taxon>
        <taxon>Neoptera</taxon>
        <taxon>Endopterygota</taxon>
        <taxon>Lepidoptera</taxon>
        <taxon>Glossata</taxon>
        <taxon>Ditrysia</taxon>
        <taxon>Tortricoidea</taxon>
        <taxon>Tortricidae</taxon>
        <taxon>Tortricinae</taxon>
        <taxon>Choristoneura</taxon>
    </lineage>
</organism>